<reference evidence="3" key="1">
    <citation type="submission" date="2017-08" db="EMBL/GenBank/DDBJ databases">
        <authorList>
            <person name="Polle J.E."/>
            <person name="Barry K."/>
            <person name="Cushman J."/>
            <person name="Schmutz J."/>
            <person name="Tran D."/>
            <person name="Hathwaick L.T."/>
            <person name="Yim W.C."/>
            <person name="Jenkins J."/>
            <person name="Mckie-Krisberg Z.M."/>
            <person name="Prochnik S."/>
            <person name="Lindquist E."/>
            <person name="Dockter R.B."/>
            <person name="Adam C."/>
            <person name="Molina H."/>
            <person name="Bunkerborg J."/>
            <person name="Jin E."/>
            <person name="Buchheim M."/>
            <person name="Magnuson J."/>
        </authorList>
    </citation>
    <scope>NUCLEOTIDE SEQUENCE</scope>
    <source>
        <strain evidence="3">CCAP 19/18</strain>
    </source>
</reference>
<evidence type="ECO:0000256" key="1">
    <source>
        <dbReference type="SAM" id="Coils"/>
    </source>
</evidence>
<gene>
    <name evidence="3" type="ORF">DUNSADRAFT_2833</name>
</gene>
<evidence type="ECO:0000256" key="2">
    <source>
        <dbReference type="SAM" id="MobiDB-lite"/>
    </source>
</evidence>
<keyword evidence="1" id="KW-0175">Coiled coil</keyword>
<comment type="caution">
    <text evidence="3">The sequence shown here is derived from an EMBL/GenBank/DDBJ whole genome shotgun (WGS) entry which is preliminary data.</text>
</comment>
<feature type="compositionally biased region" description="Low complexity" evidence="2">
    <location>
        <begin position="435"/>
        <end position="445"/>
    </location>
</feature>
<feature type="region of interest" description="Disordered" evidence="2">
    <location>
        <begin position="910"/>
        <end position="999"/>
    </location>
</feature>
<accession>A0ABQ7GUZ4</accession>
<feature type="coiled-coil region" evidence="1">
    <location>
        <begin position="320"/>
        <end position="354"/>
    </location>
</feature>
<organism evidence="3 4">
    <name type="scientific">Dunaliella salina</name>
    <name type="common">Green alga</name>
    <name type="synonym">Protococcus salinus</name>
    <dbReference type="NCBI Taxonomy" id="3046"/>
    <lineage>
        <taxon>Eukaryota</taxon>
        <taxon>Viridiplantae</taxon>
        <taxon>Chlorophyta</taxon>
        <taxon>core chlorophytes</taxon>
        <taxon>Chlorophyceae</taxon>
        <taxon>CS clade</taxon>
        <taxon>Chlamydomonadales</taxon>
        <taxon>Dunaliellaceae</taxon>
        <taxon>Dunaliella</taxon>
    </lineage>
</organism>
<keyword evidence="4" id="KW-1185">Reference proteome</keyword>
<dbReference type="Proteomes" id="UP000815325">
    <property type="component" value="Unassembled WGS sequence"/>
</dbReference>
<feature type="region of interest" description="Disordered" evidence="2">
    <location>
        <begin position="512"/>
        <end position="540"/>
    </location>
</feature>
<proteinExistence type="predicted"/>
<feature type="compositionally biased region" description="Low complexity" evidence="2">
    <location>
        <begin position="911"/>
        <end position="929"/>
    </location>
</feature>
<sequence length="1029" mass="104414">MAKGLCNAQDISNTLWAVAEGGYTSMHAPVLNAAAQGLQVNNVLLATPTSVAPANSTQSLQAAANTAWAVQQILSSSSSSSSSSKHKQRQQLDAGLQEVALQVAAYCAAALKGPLLSHYTHVTDIKGTGVFSADGTGEEKACTGNEEGSIRELGLKSEAVRAAPASVLSAGAEGAGILGTGAVVPAATAAAAAGATTATAATAAAAAGATTAIAAAAAGAAASAAGAPPAGGAGAAATSAGATAGMAGVPMGKDKRSPIQGVPALKKGWGSSACMGVCALANIGYYEMELWSLAVWVTLQEAAQQQRWHEPLGHARWEAREQQQQQQQEQQCQQQQWQQQQQQQQQLEQQQEQEQQGVDRDLGTSVAGALWACARVGHGLHGWHLSQGSPPLPSALPHAHTLQGRVYSDLLALMLLAGSQHGATDAPAPRSPQHSSSSSSNNSDSWAGRGEARSMQGSGDDMQASSGDGQASASHEQASSVYTQASARSVSMALFALAVLWPVLLAEEHRKESRESIDTHSTTSSSSISGGGNSCAFSASSSTQHALRNAAHGSPNVPSASSSLQQSALALFGAAAAHHPTHFSEPGLTQLQMAYMEVTESGLLSLEQLQAVGWLQPTAHLGIPPTHAPISHSPTSCSATETQPEALLLPRHTEARTGGLPGEARDLAGALAPSLAAGAVSGGQSRLTHMVHQHGGLPDVARDTVGALAPSLAAGAVSGGQSRLTHMVHQHGGLPGVASDTVEALEPSLAADAVSGGQSQVTHVVHQHGSLPDVARDTVGALAPSLATDAVSGGQSQVTHVVHQHGGLPDVARDTVEALEPSLAADAVSGGKSQVTHVVHQHGGLPDVARDTVEALAPSLAADAVSGGQSQVTHVVHQHGCAVAQAAAAAWQASQGSDVELEYALPLGNMNTPSKKSTTTTAAASNSSPEDNNNVGASWSVHPIAGLPAGTEGGGTDRLLMAKGEGAPTARSGRPSAEIACGPESARDDDDASFSADERQWRLQVSRSQQEVAEVLRSMGCQGIQVPRC</sequence>
<evidence type="ECO:0000313" key="4">
    <source>
        <dbReference type="Proteomes" id="UP000815325"/>
    </source>
</evidence>
<feature type="compositionally biased region" description="Low complexity" evidence="2">
    <location>
        <begin position="519"/>
        <end position="528"/>
    </location>
</feature>
<dbReference type="EMBL" id="MU069578">
    <property type="protein sequence ID" value="KAF5838439.1"/>
    <property type="molecule type" value="Genomic_DNA"/>
</dbReference>
<protein>
    <submittedName>
        <fullName evidence="3">Uncharacterized protein</fullName>
    </submittedName>
</protein>
<name>A0ABQ7GUZ4_DUNSA</name>
<feature type="region of interest" description="Disordered" evidence="2">
    <location>
        <begin position="421"/>
        <end position="477"/>
    </location>
</feature>
<evidence type="ECO:0000313" key="3">
    <source>
        <dbReference type="EMBL" id="KAF5838439.1"/>
    </source>
</evidence>
<feature type="compositionally biased region" description="Low complexity" evidence="2">
    <location>
        <begin position="463"/>
        <end position="474"/>
    </location>
</feature>